<evidence type="ECO:0000313" key="6">
    <source>
        <dbReference type="EMBL" id="RCW44629.1"/>
    </source>
</evidence>
<dbReference type="InterPro" id="IPR029044">
    <property type="entry name" value="Nucleotide-diphossugar_trans"/>
</dbReference>
<dbReference type="Gene3D" id="3.90.550.10">
    <property type="entry name" value="Spore Coat Polysaccharide Biosynthesis Protein SpsA, Chain A"/>
    <property type="match status" value="1"/>
</dbReference>
<evidence type="ECO:0000259" key="5">
    <source>
        <dbReference type="Pfam" id="PF00535"/>
    </source>
</evidence>
<comment type="pathway">
    <text evidence="1">Cell wall biogenesis; cell wall polysaccharide biosynthesis.</text>
</comment>
<keyword evidence="7" id="KW-1185">Reference proteome</keyword>
<sequence>MNHAVHQQAPPDAAVREPVATRTTIVIATRNRVTELMTTLRHHRQRSPESPVIVVDNASTDGTAAAVRHRFPEVRLLRARRNMGATARNLGVLCARTPYIAFSDDDSWWAAGSLGRAEAILDDHPRLALIAARPLVGPENRPDPITELMAHSPLRSDRPLPGPAVLGFMACAAVVRREAFLGVGGFHPLLFFVAEERLLSYDLAAAGWSLAYVDTVITHHHPSGQRPGSRQRHSVERRNLALIAWMRRPWREAFAETRALLRESPRSSTALRALGGTLRRLPRALARRRALPAEVERQIATLRTAPDNDTAG</sequence>
<accession>A0A368VSF1</accession>
<proteinExistence type="inferred from homology"/>
<keyword evidence="4 6" id="KW-0808">Transferase</keyword>
<gene>
    <name evidence="6" type="ORF">DFQ14_104218</name>
</gene>
<evidence type="ECO:0000256" key="4">
    <source>
        <dbReference type="ARBA" id="ARBA00022679"/>
    </source>
</evidence>
<keyword evidence="3" id="KW-0328">Glycosyltransferase</keyword>
<evidence type="ECO:0000256" key="3">
    <source>
        <dbReference type="ARBA" id="ARBA00022676"/>
    </source>
</evidence>
<evidence type="ECO:0000256" key="1">
    <source>
        <dbReference type="ARBA" id="ARBA00004776"/>
    </source>
</evidence>
<dbReference type="AlphaFoldDB" id="A0A368VSF1"/>
<comment type="caution">
    <text evidence="6">The sequence shown here is derived from an EMBL/GenBank/DDBJ whole genome shotgun (WGS) entry which is preliminary data.</text>
</comment>
<dbReference type="GO" id="GO:0016757">
    <property type="term" value="F:glycosyltransferase activity"/>
    <property type="evidence" value="ECO:0007669"/>
    <property type="project" value="UniProtKB-KW"/>
</dbReference>
<dbReference type="EMBL" id="QPJC01000004">
    <property type="protein sequence ID" value="RCW44629.1"/>
    <property type="molecule type" value="Genomic_DNA"/>
</dbReference>
<organism evidence="6 7">
    <name type="scientific">Halopolyspora algeriensis</name>
    <dbReference type="NCBI Taxonomy" id="1500506"/>
    <lineage>
        <taxon>Bacteria</taxon>
        <taxon>Bacillati</taxon>
        <taxon>Actinomycetota</taxon>
        <taxon>Actinomycetes</taxon>
        <taxon>Actinomycetes incertae sedis</taxon>
        <taxon>Halopolyspora</taxon>
    </lineage>
</organism>
<dbReference type="PANTHER" id="PTHR43179">
    <property type="entry name" value="RHAMNOSYLTRANSFERASE WBBL"/>
    <property type="match status" value="1"/>
</dbReference>
<dbReference type="InterPro" id="IPR001173">
    <property type="entry name" value="Glyco_trans_2-like"/>
</dbReference>
<dbReference type="SUPFAM" id="SSF53448">
    <property type="entry name" value="Nucleotide-diphospho-sugar transferases"/>
    <property type="match status" value="1"/>
</dbReference>
<evidence type="ECO:0000313" key="7">
    <source>
        <dbReference type="Proteomes" id="UP000253495"/>
    </source>
</evidence>
<dbReference type="Pfam" id="PF00535">
    <property type="entry name" value="Glycos_transf_2"/>
    <property type="match status" value="1"/>
</dbReference>
<comment type="similarity">
    <text evidence="2">Belongs to the glycosyltransferase 2 family.</text>
</comment>
<reference evidence="6 7" key="1">
    <citation type="submission" date="2018-07" db="EMBL/GenBank/DDBJ databases">
        <title>Genomic Encyclopedia of Type Strains, Phase III (KMG-III): the genomes of soil and plant-associated and newly described type strains.</title>
        <authorList>
            <person name="Whitman W."/>
        </authorList>
    </citation>
    <scope>NUCLEOTIDE SEQUENCE [LARGE SCALE GENOMIC DNA]</scope>
    <source>
        <strain evidence="6 7">CECT 8575</strain>
    </source>
</reference>
<protein>
    <submittedName>
        <fullName evidence="6">GT2 family glycosyltransferase</fullName>
    </submittedName>
</protein>
<feature type="domain" description="Glycosyltransferase 2-like" evidence="5">
    <location>
        <begin position="24"/>
        <end position="180"/>
    </location>
</feature>
<evidence type="ECO:0000256" key="2">
    <source>
        <dbReference type="ARBA" id="ARBA00006739"/>
    </source>
</evidence>
<name>A0A368VSF1_9ACTN</name>
<dbReference type="Proteomes" id="UP000253495">
    <property type="component" value="Unassembled WGS sequence"/>
</dbReference>
<dbReference type="PANTHER" id="PTHR43179:SF12">
    <property type="entry name" value="GALACTOFURANOSYLTRANSFERASE GLFT2"/>
    <property type="match status" value="1"/>
</dbReference>